<dbReference type="RefSeq" id="WP_192016921.1">
    <property type="nucleotide sequence ID" value="NZ_JACYTP010000011.1"/>
</dbReference>
<gene>
    <name evidence="1" type="ORF">IFO68_16445</name>
</gene>
<protein>
    <submittedName>
        <fullName evidence="1">Uncharacterized protein</fullName>
    </submittedName>
</protein>
<proteinExistence type="predicted"/>
<dbReference type="EMBL" id="JACYTP010000011">
    <property type="protein sequence ID" value="MBD8514274.1"/>
    <property type="molecule type" value="Genomic_DNA"/>
</dbReference>
<name>A0ABR9BNY7_9GAMM</name>
<comment type="caution">
    <text evidence="1">The sequence shown here is derived from an EMBL/GenBank/DDBJ whole genome shotgun (WGS) entry which is preliminary data.</text>
</comment>
<reference evidence="1 2" key="1">
    <citation type="submission" date="2020-09" db="EMBL/GenBank/DDBJ databases">
        <title>Photobacterium sp. CAU 1568 isolated from sand of Sido Beach.</title>
        <authorList>
            <person name="Kim W."/>
        </authorList>
    </citation>
    <scope>NUCLEOTIDE SEQUENCE [LARGE SCALE GENOMIC DNA]</scope>
    <source>
        <strain evidence="1 2">CAU 1568</strain>
    </source>
</reference>
<accession>A0ABR9BNY7</accession>
<keyword evidence="2" id="KW-1185">Reference proteome</keyword>
<evidence type="ECO:0000313" key="1">
    <source>
        <dbReference type="EMBL" id="MBD8514274.1"/>
    </source>
</evidence>
<organism evidence="1 2">
    <name type="scientific">Photobacterium arenosum</name>
    <dbReference type="NCBI Taxonomy" id="2774143"/>
    <lineage>
        <taxon>Bacteria</taxon>
        <taxon>Pseudomonadati</taxon>
        <taxon>Pseudomonadota</taxon>
        <taxon>Gammaproteobacteria</taxon>
        <taxon>Vibrionales</taxon>
        <taxon>Vibrionaceae</taxon>
        <taxon>Photobacterium</taxon>
    </lineage>
</organism>
<sequence>MIMVSRLSASNSYGLEPLDQPLTMQRRRVQAAFVLVELGVVAADLVGLRKCRDRHPKVNLSVGSGRSQ</sequence>
<evidence type="ECO:0000313" key="2">
    <source>
        <dbReference type="Proteomes" id="UP000649768"/>
    </source>
</evidence>
<dbReference type="Proteomes" id="UP000649768">
    <property type="component" value="Unassembled WGS sequence"/>
</dbReference>